<dbReference type="SMART" id="SM00860">
    <property type="entry name" value="SMI1_KNR4"/>
    <property type="match status" value="1"/>
</dbReference>
<dbReference type="Proteomes" id="UP000565521">
    <property type="component" value="Unassembled WGS sequence"/>
</dbReference>
<dbReference type="SUPFAM" id="SSF160631">
    <property type="entry name" value="SMI1/KNR4-like"/>
    <property type="match status" value="1"/>
</dbReference>
<dbReference type="Gene3D" id="3.40.1580.10">
    <property type="entry name" value="SMI1/KNR4-like"/>
    <property type="match status" value="1"/>
</dbReference>
<sequence>MSAQANWPDLLRQISKEILTDADFLEGNLAETLTPAHRQAGWLGEPGATEVELAALEQRLATQLPPSYRTFLQTSNGFGPLDYFIWDLQPCQKVDWLVNTNRDVVELWEKGSKQTPSVSDEEYFQYGEEQAGEQVRGEYFRELLMISDWGDAGFLALNPAVQHEGEWEAWHFASWIPGANRYRSFTELMQATLVGYQALKAE</sequence>
<evidence type="ECO:0000313" key="2">
    <source>
        <dbReference type="EMBL" id="NVO30534.1"/>
    </source>
</evidence>
<organism evidence="2 3">
    <name type="scientific">Hymenobacter lapidiphilus</name>
    <dbReference type="NCBI Taxonomy" id="2608003"/>
    <lineage>
        <taxon>Bacteria</taxon>
        <taxon>Pseudomonadati</taxon>
        <taxon>Bacteroidota</taxon>
        <taxon>Cytophagia</taxon>
        <taxon>Cytophagales</taxon>
        <taxon>Hymenobacteraceae</taxon>
        <taxon>Hymenobacter</taxon>
    </lineage>
</organism>
<evidence type="ECO:0000313" key="3">
    <source>
        <dbReference type="Proteomes" id="UP000565521"/>
    </source>
</evidence>
<gene>
    <name evidence="2" type="ORF">HW554_04905</name>
</gene>
<dbReference type="InterPro" id="IPR037883">
    <property type="entry name" value="Knr4/Smi1-like_sf"/>
</dbReference>
<evidence type="ECO:0000259" key="1">
    <source>
        <dbReference type="SMART" id="SM00860"/>
    </source>
</evidence>
<reference evidence="2 3" key="1">
    <citation type="submission" date="2020-05" db="EMBL/GenBank/DDBJ databases">
        <title>Hymenobacter terrestris sp. nov. and Hymenobacter lapidiphilus sp. nov., isolated from regoliths in Antarctica.</title>
        <authorList>
            <person name="Sedlacek I."/>
            <person name="Pantucek R."/>
            <person name="Zeman M."/>
            <person name="Holochova P."/>
            <person name="Kralova S."/>
            <person name="Stankova E."/>
            <person name="Sedo O."/>
            <person name="Micenkova L."/>
            <person name="Svec P."/>
            <person name="Gupta V."/>
            <person name="Sood U."/>
            <person name="Korpole U.S."/>
            <person name="Lal R."/>
        </authorList>
    </citation>
    <scope>NUCLEOTIDE SEQUENCE [LARGE SCALE GENOMIC DNA]</scope>
    <source>
        <strain evidence="2 3">P5342</strain>
    </source>
</reference>
<dbReference type="EMBL" id="JABKAU010000006">
    <property type="protein sequence ID" value="NVO30534.1"/>
    <property type="molecule type" value="Genomic_DNA"/>
</dbReference>
<accession>A0A7Y7PMG3</accession>
<name>A0A7Y7PMG3_9BACT</name>
<proteinExistence type="predicted"/>
<dbReference type="RefSeq" id="WP_176907343.1">
    <property type="nucleotide sequence ID" value="NZ_JABKAU010000006.1"/>
</dbReference>
<keyword evidence="3" id="KW-1185">Reference proteome</keyword>
<comment type="caution">
    <text evidence="2">The sequence shown here is derived from an EMBL/GenBank/DDBJ whole genome shotgun (WGS) entry which is preliminary data.</text>
</comment>
<feature type="domain" description="Knr4/Smi1-like" evidence="1">
    <location>
        <begin position="47"/>
        <end position="191"/>
    </location>
</feature>
<dbReference type="AlphaFoldDB" id="A0A7Y7PMG3"/>
<dbReference type="Pfam" id="PF09346">
    <property type="entry name" value="SMI1_KNR4"/>
    <property type="match status" value="1"/>
</dbReference>
<protein>
    <submittedName>
        <fullName evidence="2">SMI1/KNR4 family protein</fullName>
    </submittedName>
</protein>
<dbReference type="InterPro" id="IPR018958">
    <property type="entry name" value="Knr4/Smi1-like_dom"/>
</dbReference>